<name>A0ACB8V0Y9_9EURO</name>
<reference evidence="1" key="1">
    <citation type="journal article" date="2022" name="bioRxiv">
        <title>Population genetic analysis of Ophidiomyces ophidiicola, the causative agent of snake fungal disease, indicates recent introductions to the USA.</title>
        <authorList>
            <person name="Ladner J.T."/>
            <person name="Palmer J.M."/>
            <person name="Ettinger C.L."/>
            <person name="Stajich J.E."/>
            <person name="Farrell T.M."/>
            <person name="Glorioso B.M."/>
            <person name="Lawson B."/>
            <person name="Price S.J."/>
            <person name="Stengle A.G."/>
            <person name="Grear D.A."/>
            <person name="Lorch J.M."/>
        </authorList>
    </citation>
    <scope>NUCLEOTIDE SEQUENCE</scope>
    <source>
        <strain evidence="1">NWHC 24266-5</strain>
    </source>
</reference>
<comment type="caution">
    <text evidence="1">The sequence shown here is derived from an EMBL/GenBank/DDBJ whole genome shotgun (WGS) entry which is preliminary data.</text>
</comment>
<organism evidence="1">
    <name type="scientific">Ophidiomyces ophidiicola</name>
    <dbReference type="NCBI Taxonomy" id="1387563"/>
    <lineage>
        <taxon>Eukaryota</taxon>
        <taxon>Fungi</taxon>
        <taxon>Dikarya</taxon>
        <taxon>Ascomycota</taxon>
        <taxon>Pezizomycotina</taxon>
        <taxon>Eurotiomycetes</taxon>
        <taxon>Eurotiomycetidae</taxon>
        <taxon>Onygenales</taxon>
        <taxon>Onygenaceae</taxon>
        <taxon>Ophidiomyces</taxon>
    </lineage>
</organism>
<evidence type="ECO:0000313" key="1">
    <source>
        <dbReference type="EMBL" id="KAI2389922.1"/>
    </source>
</evidence>
<sequence length="551" mass="59863">MADQQNNISQILAALAAAQPGGLSTGSVPPTSTPFINQAGYHLPPPDNSGSVDISGAKSLNVSSIGIAEAIAKARGIAAEKGIPYGSSLDLRNPDSRRDSRSYHRSRSPTRSPPRVSREALRDNYNPYREERRGDRRGNDRSYVRERSFSPRPAGRGTDSYSQPPKPYRGPGDRSPPGRRAGPTDDSSETLNIDSKLVGLIIGRQGDNLRRIESDTATRIQFLDSPESNINIRPCRITGSRGARNDAKAEIFRMISENNAARGSQATADRFSSRIQNESQGKSSASGDDENATTQIMVPDRTVGLIIGRGGETIKDLQDRSGCHVIIAPEDKSLNSLRPVNLSGNQRSIQRARDLILEIVETDSRQGGAPPAQRDPRPEREATGTINERGDESIFVPKEAVGMIIGKGGDTIKEMQNLTGCKVNILPAVGRDTDREVIMIGSRQAIDSMKRSIMEKIDSYKTRTHSRRDDGYGDRSSQSQPRGYPQEQSRSSQPGQSSTSTSTPTVGSETADPYAIYGGYENYVAMWYAALAQQQQQQQSPASEAKPPGVP</sequence>
<dbReference type="EMBL" id="JALBCA010000021">
    <property type="protein sequence ID" value="KAI2389922.1"/>
    <property type="molecule type" value="Genomic_DNA"/>
</dbReference>
<protein>
    <submittedName>
        <fullName evidence="1">Uncharacterized protein</fullName>
    </submittedName>
</protein>
<accession>A0ACB8V0Y9</accession>
<proteinExistence type="predicted"/>
<gene>
    <name evidence="1" type="ORF">LOY88_001941</name>
</gene>